<dbReference type="AlphaFoldDB" id="A0AAV8T525"/>
<keyword evidence="9" id="KW-1185">Reference proteome</keyword>
<feature type="region of interest" description="Disordered" evidence="6">
    <location>
        <begin position="1"/>
        <end position="23"/>
    </location>
</feature>
<dbReference type="PROSITE" id="PS50127">
    <property type="entry name" value="UBC_2"/>
    <property type="match status" value="1"/>
</dbReference>
<keyword evidence="3" id="KW-0547">Nucleotide-binding</keyword>
<evidence type="ECO:0000256" key="1">
    <source>
        <dbReference type="ARBA" id="ARBA00012486"/>
    </source>
</evidence>
<dbReference type="Pfam" id="PF00179">
    <property type="entry name" value="UQ_con"/>
    <property type="match status" value="1"/>
</dbReference>
<dbReference type="SMART" id="SM00212">
    <property type="entry name" value="UBCc"/>
    <property type="match status" value="1"/>
</dbReference>
<evidence type="ECO:0000256" key="2">
    <source>
        <dbReference type="ARBA" id="ARBA00022679"/>
    </source>
</evidence>
<evidence type="ECO:0000256" key="5">
    <source>
        <dbReference type="ARBA" id="ARBA00022840"/>
    </source>
</evidence>
<comment type="caution">
    <text evidence="8">The sequence shown here is derived from an EMBL/GenBank/DDBJ whole genome shotgun (WGS) entry which is preliminary data.</text>
</comment>
<feature type="compositionally biased region" description="Acidic residues" evidence="6">
    <location>
        <begin position="8"/>
        <end position="23"/>
    </location>
</feature>
<dbReference type="GO" id="GO:0061631">
    <property type="term" value="F:ubiquitin conjugating enzyme activity"/>
    <property type="evidence" value="ECO:0007669"/>
    <property type="project" value="UniProtKB-EC"/>
</dbReference>
<proteinExistence type="predicted"/>
<dbReference type="GO" id="GO:0005524">
    <property type="term" value="F:ATP binding"/>
    <property type="evidence" value="ECO:0007669"/>
    <property type="project" value="UniProtKB-KW"/>
</dbReference>
<dbReference type="Pfam" id="PF23046">
    <property type="entry name" value="tSH3-B_UBE2O"/>
    <property type="match status" value="1"/>
</dbReference>
<dbReference type="InterPro" id="IPR000608">
    <property type="entry name" value="UBC"/>
</dbReference>
<sequence length="895" mass="99981">MDMFPSESDWESSSDSGCSEDTEELGFSYGGQASSILTGLEETIGKIDDLLSFEREFIRGDFVCSVTDPSGQMGRVVNVKMIVDLENLHGKIIKNVDSQRILKIRTISVGDYVIHGPWIGKVNKVVDKLTILFDDGRKDEVIAMDQDKILPIAPNLLEDSVYPYHPGQRVQVRLSTAPKSAGWLCGAWKENHIVGTVSAVKAGLVYVDWLGCHSNLPVPPRMQDAKNLTLLSCFLHENWQIGDLCILPGADCNCVKEQIHSNASTFGILNSQMEGIGFSQQELRFNFQEIFVIVKVKTIVDVAWQDGGYSLELDSQSLLPVSAVNAHEFWPGQFVLEKSACDDLCVSSNQRWGVVCYVDSKERTVNVKWKSTGMLMEETVSAYEIVEHPDYSYCFGDIVFKDVDDRHHVRRGTLEDNSSESPTGYASKDHLSCIGYVTGFKDGSVEVSWASGLTTKVAPDDIFRIDKCEDSTTTSLLFEQNMEESSQELVDNGKQISSLKGKDLSNSEGTGEEHIKYECSSLFSPQSTFGLVMNFGASILRSFGSTLLSAPLSPGQIFEDESGSNKNEEKTSETLDLCTEMQPLLAAEMQRYEETSFKDVNAVYQNKEFPSSSANTKQELFRKFDIVDDCSDHHFIDGAGKGLSASQFKRGWLKKVQLEWSILEKDLPESIYLRIYENRMDLLRAAIVGAPGTPYHDGLFFFDIYLPPEYPYEPPLVHYRSGGLRLNPNLYESGKVCLSLLNTWTGTGTEVWDAESSSILQVLISLQALVLNERPYFNEAGYDKQLGKAEGEKNSVSYNENAFLVTWKSMLYLLGQPPKHFQGLVDEHLRQRSHAILLAWKAYMEGASPAFASQGTDQVNQTCSSTGFRIMLQKLFPKLVKAFSDRGIDCHQFSE</sequence>
<name>A0AAV8T525_9ROSI</name>
<protein>
    <recommendedName>
        <fullName evidence="1">E2 ubiquitin-conjugating enzyme</fullName>
        <ecNumber evidence="1">2.3.2.23</ecNumber>
    </recommendedName>
</protein>
<accession>A0AAV8T525</accession>
<dbReference type="SUPFAM" id="SSF54495">
    <property type="entry name" value="UBC-like"/>
    <property type="match status" value="1"/>
</dbReference>
<dbReference type="PANTHER" id="PTHR46116">
    <property type="entry name" value="(E3-INDEPENDENT) E2 UBIQUITIN-CONJUGATING ENZYME"/>
    <property type="match status" value="1"/>
</dbReference>
<dbReference type="EMBL" id="JAIWQS010000006">
    <property type="protein sequence ID" value="KAJ8761638.1"/>
    <property type="molecule type" value="Genomic_DNA"/>
</dbReference>
<dbReference type="Gene3D" id="3.10.110.10">
    <property type="entry name" value="Ubiquitin Conjugating Enzyme"/>
    <property type="match status" value="1"/>
</dbReference>
<feature type="domain" description="UBC core" evidence="7">
    <location>
        <begin position="651"/>
        <end position="811"/>
    </location>
</feature>
<dbReference type="PANTHER" id="PTHR46116:SF15">
    <property type="entry name" value="(E3-INDEPENDENT) E2 UBIQUITIN-CONJUGATING ENZYME"/>
    <property type="match status" value="1"/>
</dbReference>
<keyword evidence="5" id="KW-0067">ATP-binding</keyword>
<evidence type="ECO:0000256" key="3">
    <source>
        <dbReference type="ARBA" id="ARBA00022741"/>
    </source>
</evidence>
<dbReference type="EC" id="2.3.2.23" evidence="1"/>
<keyword evidence="2" id="KW-0808">Transferase</keyword>
<organism evidence="8 9">
    <name type="scientific">Erythroxylum novogranatense</name>
    <dbReference type="NCBI Taxonomy" id="1862640"/>
    <lineage>
        <taxon>Eukaryota</taxon>
        <taxon>Viridiplantae</taxon>
        <taxon>Streptophyta</taxon>
        <taxon>Embryophyta</taxon>
        <taxon>Tracheophyta</taxon>
        <taxon>Spermatophyta</taxon>
        <taxon>Magnoliopsida</taxon>
        <taxon>eudicotyledons</taxon>
        <taxon>Gunneridae</taxon>
        <taxon>Pentapetalae</taxon>
        <taxon>rosids</taxon>
        <taxon>fabids</taxon>
        <taxon>Malpighiales</taxon>
        <taxon>Erythroxylaceae</taxon>
        <taxon>Erythroxylum</taxon>
    </lineage>
</organism>
<dbReference type="FunFam" id="3.10.110.10:FF:000028">
    <property type="entry name" value="Probable ubiquitin-conjugating enzyme E2 23"/>
    <property type="match status" value="1"/>
</dbReference>
<dbReference type="Proteomes" id="UP001159364">
    <property type="component" value="Linkage Group LG06"/>
</dbReference>
<evidence type="ECO:0000313" key="9">
    <source>
        <dbReference type="Proteomes" id="UP001159364"/>
    </source>
</evidence>
<dbReference type="InterPro" id="IPR057735">
    <property type="entry name" value="UBE2O-like_tSH3-B"/>
</dbReference>
<dbReference type="InterPro" id="IPR016135">
    <property type="entry name" value="UBQ-conjugating_enzyme/RWD"/>
</dbReference>
<dbReference type="InterPro" id="IPR057733">
    <property type="entry name" value="UBE2O-like_SH3-B"/>
</dbReference>
<evidence type="ECO:0000259" key="7">
    <source>
        <dbReference type="PROSITE" id="PS50127"/>
    </source>
</evidence>
<evidence type="ECO:0000313" key="8">
    <source>
        <dbReference type="EMBL" id="KAJ8761638.1"/>
    </source>
</evidence>
<evidence type="ECO:0000256" key="6">
    <source>
        <dbReference type="SAM" id="MobiDB-lite"/>
    </source>
</evidence>
<dbReference type="Pfam" id="PF23044">
    <property type="entry name" value="SH3-C_UBE2O"/>
    <property type="match status" value="1"/>
</dbReference>
<reference evidence="8 9" key="1">
    <citation type="submission" date="2021-09" db="EMBL/GenBank/DDBJ databases">
        <title>Genomic insights and catalytic innovation underlie evolution of tropane alkaloids biosynthesis.</title>
        <authorList>
            <person name="Wang Y.-J."/>
            <person name="Tian T."/>
            <person name="Huang J.-P."/>
            <person name="Huang S.-X."/>
        </authorList>
    </citation>
    <scope>NUCLEOTIDE SEQUENCE [LARGE SCALE GENOMIC DNA]</scope>
    <source>
        <strain evidence="8">KIB-2018</strain>
        <tissue evidence="8">Leaf</tissue>
    </source>
</reference>
<evidence type="ECO:0000256" key="4">
    <source>
        <dbReference type="ARBA" id="ARBA00022786"/>
    </source>
</evidence>
<dbReference type="InterPro" id="IPR057734">
    <property type="entry name" value="UBE2O-like_SH3-C"/>
</dbReference>
<dbReference type="CDD" id="cd23837">
    <property type="entry name" value="UBCc_UBE2O"/>
    <property type="match status" value="1"/>
</dbReference>
<dbReference type="Pfam" id="PF23043">
    <property type="entry name" value="SH3-B_UBE2O"/>
    <property type="match status" value="1"/>
</dbReference>
<gene>
    <name evidence="8" type="ORF">K2173_004414</name>
</gene>
<keyword evidence="4" id="KW-0833">Ubl conjugation pathway</keyword>